<accession>A0AAV3ZF64</accession>
<proteinExistence type="predicted"/>
<feature type="compositionally biased region" description="Polar residues" evidence="1">
    <location>
        <begin position="109"/>
        <end position="118"/>
    </location>
</feature>
<comment type="caution">
    <text evidence="2">The sequence shown here is derived from an EMBL/GenBank/DDBJ whole genome shotgun (WGS) entry which is preliminary data.</text>
</comment>
<feature type="compositionally biased region" description="Basic and acidic residues" evidence="1">
    <location>
        <begin position="71"/>
        <end position="86"/>
    </location>
</feature>
<protein>
    <submittedName>
        <fullName evidence="2">Uncharacterized protein</fullName>
    </submittedName>
</protein>
<dbReference type="AlphaFoldDB" id="A0AAV3ZF64"/>
<gene>
    <name evidence="2" type="ORF">PoB_002047900</name>
</gene>
<sequence length="164" mass="17569">MLAVACTNSVIGKGIMTYCPPTAVPKLLSNPLTKEVRDLIDVENEGHGGVDDEHQVHINTYDGDDGLLDDPQTKDDTNEESSHDGLLDNPQTNSDSNDEGSHDGLLDGPQTNSDANNEGSHDGLLDNLKQTVTKMMKVVMINSLPTPIQTVTQMIKGCGRGAML</sequence>
<reference evidence="2 3" key="1">
    <citation type="journal article" date="2021" name="Elife">
        <title>Chloroplast acquisition without the gene transfer in kleptoplastic sea slugs, Plakobranchus ocellatus.</title>
        <authorList>
            <person name="Maeda T."/>
            <person name="Takahashi S."/>
            <person name="Yoshida T."/>
            <person name="Shimamura S."/>
            <person name="Takaki Y."/>
            <person name="Nagai Y."/>
            <person name="Toyoda A."/>
            <person name="Suzuki Y."/>
            <person name="Arimoto A."/>
            <person name="Ishii H."/>
            <person name="Satoh N."/>
            <person name="Nishiyama T."/>
            <person name="Hasebe M."/>
            <person name="Maruyama T."/>
            <person name="Minagawa J."/>
            <person name="Obokata J."/>
            <person name="Shigenobu S."/>
        </authorList>
    </citation>
    <scope>NUCLEOTIDE SEQUENCE [LARGE SCALE GENOMIC DNA]</scope>
</reference>
<feature type="region of interest" description="Disordered" evidence="1">
    <location>
        <begin position="44"/>
        <end position="124"/>
    </location>
</feature>
<name>A0AAV3ZF64_9GAST</name>
<dbReference type="EMBL" id="BLXT01002392">
    <property type="protein sequence ID" value="GFN93973.1"/>
    <property type="molecule type" value="Genomic_DNA"/>
</dbReference>
<feature type="compositionally biased region" description="Basic and acidic residues" evidence="1">
    <location>
        <begin position="44"/>
        <end position="56"/>
    </location>
</feature>
<evidence type="ECO:0000313" key="2">
    <source>
        <dbReference type="EMBL" id="GFN93973.1"/>
    </source>
</evidence>
<organism evidence="2 3">
    <name type="scientific">Plakobranchus ocellatus</name>
    <dbReference type="NCBI Taxonomy" id="259542"/>
    <lineage>
        <taxon>Eukaryota</taxon>
        <taxon>Metazoa</taxon>
        <taxon>Spiralia</taxon>
        <taxon>Lophotrochozoa</taxon>
        <taxon>Mollusca</taxon>
        <taxon>Gastropoda</taxon>
        <taxon>Heterobranchia</taxon>
        <taxon>Euthyneura</taxon>
        <taxon>Panpulmonata</taxon>
        <taxon>Sacoglossa</taxon>
        <taxon>Placobranchoidea</taxon>
        <taxon>Plakobranchidae</taxon>
        <taxon>Plakobranchus</taxon>
    </lineage>
</organism>
<evidence type="ECO:0000313" key="3">
    <source>
        <dbReference type="Proteomes" id="UP000735302"/>
    </source>
</evidence>
<evidence type="ECO:0000256" key="1">
    <source>
        <dbReference type="SAM" id="MobiDB-lite"/>
    </source>
</evidence>
<dbReference type="Proteomes" id="UP000735302">
    <property type="component" value="Unassembled WGS sequence"/>
</dbReference>
<keyword evidence="3" id="KW-1185">Reference proteome</keyword>